<dbReference type="AlphaFoldDB" id="A0A0K6FNA2"/>
<keyword evidence="3" id="KW-1185">Reference proteome</keyword>
<dbReference type="CDD" id="cd00180">
    <property type="entry name" value="PKc"/>
    <property type="match status" value="1"/>
</dbReference>
<dbReference type="InterPro" id="IPR008271">
    <property type="entry name" value="Ser/Thr_kinase_AS"/>
</dbReference>
<dbReference type="InterPro" id="IPR011009">
    <property type="entry name" value="Kinase-like_dom_sf"/>
</dbReference>
<organism evidence="2 3">
    <name type="scientific">Rhizoctonia solani</name>
    <dbReference type="NCBI Taxonomy" id="456999"/>
    <lineage>
        <taxon>Eukaryota</taxon>
        <taxon>Fungi</taxon>
        <taxon>Dikarya</taxon>
        <taxon>Basidiomycota</taxon>
        <taxon>Agaricomycotina</taxon>
        <taxon>Agaricomycetes</taxon>
        <taxon>Cantharellales</taxon>
        <taxon>Ceratobasidiaceae</taxon>
        <taxon>Rhizoctonia</taxon>
    </lineage>
</organism>
<gene>
    <name evidence="2" type="ORF">RSOLAG22IIIB_07548</name>
</gene>
<dbReference type="PROSITE" id="PS50011">
    <property type="entry name" value="PROTEIN_KINASE_DOM"/>
    <property type="match status" value="1"/>
</dbReference>
<dbReference type="PANTHER" id="PTHR44329">
    <property type="entry name" value="SERINE/THREONINE-PROTEIN KINASE TNNI3K-RELATED"/>
    <property type="match status" value="1"/>
</dbReference>
<dbReference type="InterPro" id="IPR051681">
    <property type="entry name" value="Ser/Thr_Kinases-Pseudokinases"/>
</dbReference>
<feature type="domain" description="Protein kinase" evidence="1">
    <location>
        <begin position="33"/>
        <end position="319"/>
    </location>
</feature>
<evidence type="ECO:0000313" key="2">
    <source>
        <dbReference type="EMBL" id="CUA67711.1"/>
    </source>
</evidence>
<dbReference type="EMBL" id="CYGV01000213">
    <property type="protein sequence ID" value="CUA67711.1"/>
    <property type="molecule type" value="Genomic_DNA"/>
</dbReference>
<dbReference type="GO" id="GO:0005524">
    <property type="term" value="F:ATP binding"/>
    <property type="evidence" value="ECO:0007669"/>
    <property type="project" value="InterPro"/>
</dbReference>
<dbReference type="SMART" id="SM00220">
    <property type="entry name" value="S_TKc"/>
    <property type="match status" value="1"/>
</dbReference>
<dbReference type="GO" id="GO:0004674">
    <property type="term" value="F:protein serine/threonine kinase activity"/>
    <property type="evidence" value="ECO:0007669"/>
    <property type="project" value="TreeGrafter"/>
</dbReference>
<reference evidence="2 3" key="1">
    <citation type="submission" date="2015-07" db="EMBL/GenBank/DDBJ databases">
        <authorList>
            <person name="Noorani M."/>
        </authorList>
    </citation>
    <scope>NUCLEOTIDE SEQUENCE [LARGE SCALE GENOMIC DNA]</scope>
    <source>
        <strain evidence="2">BBA 69670</strain>
    </source>
</reference>
<name>A0A0K6FNA2_9AGAM</name>
<dbReference type="InterPro" id="IPR000719">
    <property type="entry name" value="Prot_kinase_dom"/>
</dbReference>
<protein>
    <recommendedName>
        <fullName evidence="1">Protein kinase domain-containing protein</fullName>
    </recommendedName>
</protein>
<dbReference type="Proteomes" id="UP000044841">
    <property type="component" value="Unassembled WGS sequence"/>
</dbReference>
<evidence type="ECO:0000313" key="3">
    <source>
        <dbReference type="Proteomes" id="UP000044841"/>
    </source>
</evidence>
<accession>A0A0K6FNA2</accession>
<dbReference type="Pfam" id="PF00069">
    <property type="entry name" value="Pkinase"/>
    <property type="match status" value="1"/>
</dbReference>
<dbReference type="SUPFAM" id="SSF56112">
    <property type="entry name" value="Protein kinase-like (PK-like)"/>
    <property type="match status" value="1"/>
</dbReference>
<evidence type="ECO:0000259" key="1">
    <source>
        <dbReference type="PROSITE" id="PS50011"/>
    </source>
</evidence>
<dbReference type="Gene3D" id="1.10.510.10">
    <property type="entry name" value="Transferase(Phosphotransferase) domain 1"/>
    <property type="match status" value="1"/>
</dbReference>
<sequence>MSESEVAITLIPDGACEAHRIDESVTIISDSQFRSVDRLYTGTFSSIFRSGLLDSRTPGHVRSVIIKGIRPIGEQDPSLFVLNELNIWRLLNGHLHIALFLGITNLHRFDTGCTRPLAVSHYYERGTPREFIRNTEPRLDCEARLTLLIGILRGLEHIHNQKVVHGDLKGDNVVIGTLGDKLMAKITDFGSSRLACLDCVSGNLSDPEGTVLWDSPEVGMEETGRTIWSDIWAAGCVALEVQLDTFPYTPRFEEPGNSHILIAMNRQRNGLPPADIADFNFEAMRTSEAVWIIIQDCWNRVPSQRPGARQLAARLEGIL</sequence>
<proteinExistence type="predicted"/>
<dbReference type="PANTHER" id="PTHR44329:SF261">
    <property type="entry name" value="ZINC FINGER CONTAINING PROTEIN KINASE-RELATED"/>
    <property type="match status" value="1"/>
</dbReference>
<dbReference type="PROSITE" id="PS00108">
    <property type="entry name" value="PROTEIN_KINASE_ST"/>
    <property type="match status" value="1"/>
</dbReference>